<dbReference type="RefSeq" id="WP_058357025.1">
    <property type="nucleotide sequence ID" value="NZ_CABKVG010000010.1"/>
</dbReference>
<accession>A0ABY4E0R8</accession>
<protein>
    <recommendedName>
        <fullName evidence="4">Lipoprotein</fullName>
    </recommendedName>
</protein>
<keyword evidence="3" id="KW-1185">Reference proteome</keyword>
<proteinExistence type="predicted"/>
<evidence type="ECO:0000313" key="3">
    <source>
        <dbReference type="Proteomes" id="UP000832011"/>
    </source>
</evidence>
<evidence type="ECO:0000256" key="1">
    <source>
        <dbReference type="SAM" id="SignalP"/>
    </source>
</evidence>
<gene>
    <name evidence="2" type="ORF">LVJ82_18085</name>
</gene>
<feature type="chain" id="PRO_5046328897" description="Lipoprotein" evidence="1">
    <location>
        <begin position="21"/>
        <end position="170"/>
    </location>
</feature>
<evidence type="ECO:0008006" key="4">
    <source>
        <dbReference type="Google" id="ProtNLM"/>
    </source>
</evidence>
<dbReference type="EMBL" id="CP091511">
    <property type="protein sequence ID" value="UOO89326.1"/>
    <property type="molecule type" value="Genomic_DNA"/>
</dbReference>
<name>A0ABY4E0R8_9NEIS</name>
<sequence length="170" mass="18818">MVKHSIRNLFLASVISLTLAACGNDIKSDIILLDQAVSQSGMNDKTMTELQKEIAAARSPEEFTVAAGKIRDQYQRYHQAINALNFKTDEVRGIRDELSTQSGELVSSLDEFVNLNIRSSVSYTPVQADRVHATIARAENQIQTSEKNTLQTLKKLQALGKDNGVDLQIQ</sequence>
<organism evidence="2 3">
    <name type="scientific">Vitreoscilla massiliensis</name>
    <dbReference type="NCBI Taxonomy" id="1689272"/>
    <lineage>
        <taxon>Bacteria</taxon>
        <taxon>Pseudomonadati</taxon>
        <taxon>Pseudomonadota</taxon>
        <taxon>Betaproteobacteria</taxon>
        <taxon>Neisseriales</taxon>
        <taxon>Neisseriaceae</taxon>
        <taxon>Vitreoscilla</taxon>
    </lineage>
</organism>
<reference evidence="2 3" key="1">
    <citation type="journal article" date="2022" name="Res Sq">
        <title>Evolution of multicellular longitudinally dividing oral cavity symbionts (Neisseriaceae).</title>
        <authorList>
            <person name="Nyongesa S."/>
            <person name="Weber P."/>
            <person name="Bernet E."/>
            <person name="Pullido F."/>
            <person name="Nieckarz M."/>
            <person name="Delaby M."/>
            <person name="Nieves C."/>
            <person name="Viehboeck T."/>
            <person name="Krause N."/>
            <person name="Rivera-Millot A."/>
            <person name="Nakamura A."/>
            <person name="Vischer N."/>
            <person name="VanNieuwenhze M."/>
            <person name="Brun Y."/>
            <person name="Cava F."/>
            <person name="Bulgheresi S."/>
            <person name="Veyrier F."/>
        </authorList>
    </citation>
    <scope>NUCLEOTIDE SEQUENCE [LARGE SCALE GENOMIC DNA]</scope>
    <source>
        <strain evidence="2 3">SN4</strain>
    </source>
</reference>
<keyword evidence="1" id="KW-0732">Signal</keyword>
<dbReference type="Proteomes" id="UP000832011">
    <property type="component" value="Chromosome"/>
</dbReference>
<feature type="signal peptide" evidence="1">
    <location>
        <begin position="1"/>
        <end position="20"/>
    </location>
</feature>
<dbReference type="PROSITE" id="PS51257">
    <property type="entry name" value="PROKAR_LIPOPROTEIN"/>
    <property type="match status" value="1"/>
</dbReference>
<evidence type="ECO:0000313" key="2">
    <source>
        <dbReference type="EMBL" id="UOO89326.1"/>
    </source>
</evidence>